<dbReference type="EMBL" id="CP042243">
    <property type="protein sequence ID" value="QEK11126.1"/>
    <property type="molecule type" value="Genomic_DNA"/>
</dbReference>
<reference evidence="1 2" key="1">
    <citation type="submission" date="2019-07" db="EMBL/GenBank/DDBJ databases">
        <title>Complete genome of Crassaminicella thermophila SY095.</title>
        <authorList>
            <person name="Li X."/>
        </authorList>
    </citation>
    <scope>NUCLEOTIDE SEQUENCE [LARGE SCALE GENOMIC DNA]</scope>
    <source>
        <strain evidence="1 2">SY095</strain>
    </source>
</reference>
<accession>A0A5C0SBR6</accession>
<name>A0A5C0SBR6_CRATE</name>
<proteinExistence type="predicted"/>
<sequence length="162" mass="18892">MKITKKMYEEYLNTLGVPKADMYENGGRCRGKKYGTWLRRNDKEAFDIGYNAYVEKLKSKENENSKTYVNTNKALFDYSQSKVIREIIDILKEENIEKECHVLLPKQHDNIEYKGQSPLVMISSEVESSFIAEFINESIPKDKYFLSPCSTYMLGVYPTKII</sequence>
<evidence type="ECO:0000313" key="2">
    <source>
        <dbReference type="Proteomes" id="UP000324646"/>
    </source>
</evidence>
<gene>
    <name evidence="1" type="ORF">FQB35_01415</name>
</gene>
<dbReference type="RefSeq" id="WP_148808201.1">
    <property type="nucleotide sequence ID" value="NZ_CP042243.1"/>
</dbReference>
<organism evidence="1 2">
    <name type="scientific">Crassaminicella thermophila</name>
    <dbReference type="NCBI Taxonomy" id="2599308"/>
    <lineage>
        <taxon>Bacteria</taxon>
        <taxon>Bacillati</taxon>
        <taxon>Bacillota</taxon>
        <taxon>Clostridia</taxon>
        <taxon>Eubacteriales</taxon>
        <taxon>Clostridiaceae</taxon>
        <taxon>Crassaminicella</taxon>
    </lineage>
</organism>
<protein>
    <submittedName>
        <fullName evidence="1">Uncharacterized protein</fullName>
    </submittedName>
</protein>
<evidence type="ECO:0000313" key="1">
    <source>
        <dbReference type="EMBL" id="QEK11126.1"/>
    </source>
</evidence>
<dbReference type="Proteomes" id="UP000324646">
    <property type="component" value="Chromosome"/>
</dbReference>
<keyword evidence="2" id="KW-1185">Reference proteome</keyword>
<dbReference type="OrthoDB" id="1952822at2"/>
<dbReference type="KEGG" id="crs:FQB35_01415"/>
<dbReference type="AlphaFoldDB" id="A0A5C0SBR6"/>